<name>A0A7H8N8S6_9ACTN</name>
<evidence type="ECO:0000313" key="3">
    <source>
        <dbReference type="Proteomes" id="UP000509303"/>
    </source>
</evidence>
<keyword evidence="3" id="KW-1185">Reference proteome</keyword>
<dbReference type="Proteomes" id="UP000509303">
    <property type="component" value="Chromosome"/>
</dbReference>
<gene>
    <name evidence="2" type="ORF">HUT08_16485</name>
</gene>
<dbReference type="AlphaFoldDB" id="A0A7H8N8S6"/>
<accession>A0A7H8N8S6</accession>
<feature type="region of interest" description="Disordered" evidence="1">
    <location>
        <begin position="176"/>
        <end position="208"/>
    </location>
</feature>
<reference evidence="2 3" key="1">
    <citation type="submission" date="2020-06" db="EMBL/GenBank/DDBJ databases">
        <title>Genome mining for natural products.</title>
        <authorList>
            <person name="Zhang B."/>
            <person name="Shi J."/>
            <person name="Ge H."/>
        </authorList>
    </citation>
    <scope>NUCLEOTIDE SEQUENCE [LARGE SCALE GENOMIC DNA]</scope>
    <source>
        <strain evidence="2 3">NA00687</strain>
    </source>
</reference>
<dbReference type="EMBL" id="CP054929">
    <property type="protein sequence ID" value="QKW50865.1"/>
    <property type="molecule type" value="Genomic_DNA"/>
</dbReference>
<proteinExistence type="predicted"/>
<protein>
    <submittedName>
        <fullName evidence="2">Small secreted protein</fullName>
    </submittedName>
</protein>
<evidence type="ECO:0000313" key="2">
    <source>
        <dbReference type="EMBL" id="QKW50865.1"/>
    </source>
</evidence>
<sequence>MEGTNPVNKKLVAALSGGAALVLALTGCGGDGDDDGDKKVESWAEKVCGGMQPQLKKIRDANAAIQGAADEPDSKKLQQTDSQAFQQISDAYRALGKSVKDAGAPPVDDGEKAQTEALKDLNARSRAYEDLKTAVDKLDTKDKSKFAKGLNGIAEELNKLGKNSDDAFKRLQEGEVGEAMAKQKGCQRPSGGAPAPSMDANAPAGTSS</sequence>
<evidence type="ECO:0000256" key="1">
    <source>
        <dbReference type="SAM" id="MobiDB-lite"/>
    </source>
</evidence>
<organism evidence="2 3">
    <name type="scientific">Streptomyces buecherae</name>
    <dbReference type="NCBI Taxonomy" id="2763006"/>
    <lineage>
        <taxon>Bacteria</taxon>
        <taxon>Bacillati</taxon>
        <taxon>Actinomycetota</taxon>
        <taxon>Actinomycetes</taxon>
        <taxon>Kitasatosporales</taxon>
        <taxon>Streptomycetaceae</taxon>
        <taxon>Streptomyces</taxon>
    </lineage>
</organism>